<dbReference type="STRING" id="363999.A0A439CNH0"/>
<feature type="compositionally biased region" description="Polar residues" evidence="1">
    <location>
        <begin position="351"/>
        <end position="376"/>
    </location>
</feature>
<protein>
    <submittedName>
        <fullName evidence="2">Uncharacterized protein</fullName>
    </submittedName>
</protein>
<dbReference type="Proteomes" id="UP000286045">
    <property type="component" value="Unassembled WGS sequence"/>
</dbReference>
<accession>A0A439CNH0</accession>
<reference evidence="2 3" key="1">
    <citation type="submission" date="2018-12" db="EMBL/GenBank/DDBJ databases">
        <title>Draft genome sequence of Xylaria grammica IHI A82.</title>
        <authorList>
            <person name="Buettner E."/>
            <person name="Kellner H."/>
        </authorList>
    </citation>
    <scope>NUCLEOTIDE SEQUENCE [LARGE SCALE GENOMIC DNA]</scope>
    <source>
        <strain evidence="2 3">IHI A82</strain>
    </source>
</reference>
<gene>
    <name evidence="2" type="ORF">EKO27_g11487</name>
</gene>
<dbReference type="AlphaFoldDB" id="A0A439CNH0"/>
<evidence type="ECO:0000313" key="2">
    <source>
        <dbReference type="EMBL" id="RWA03620.1"/>
    </source>
</evidence>
<comment type="caution">
    <text evidence="2">The sequence shown here is derived from an EMBL/GenBank/DDBJ whole genome shotgun (WGS) entry which is preliminary data.</text>
</comment>
<proteinExistence type="predicted"/>
<feature type="compositionally biased region" description="Polar residues" evidence="1">
    <location>
        <begin position="242"/>
        <end position="251"/>
    </location>
</feature>
<sequence>MSPSNYKPPLEVKTILAQAAAQLDGTTDVVKVPGSDFNKLDKVGQEYIKQSISSSLGCSVEFFFDFRTQNRVYLGTLKSINRQWPCHAWIVEHLSLPLLIGTYPCVEVTNTPYSDAERPDIASPPDVEQPNPAPLPQARERPLLPAPQTKETQSAKRARPSETPEASLKPARRPYKRVAASSKVLDTFYAFKDQECGVFAKETREKVEEEMADPRVANPPAKRAKRAGKKEQRTAKPAALQAQKNTPSSAPVQLREEQQKGQDSSQPVYATHGIMEHINGRYPRIGEGLPPTSLQEYSLPVEAHNAAEMPGEKECSQPQIAEERKFDLMSLANPGRSSVHGTPANIGDNPNLPSQGTVQPGSGSGSLATATPVSGNSGTMEFESEFDAFWTMDTADNKLDGGEPKDSQVSGVISPSLFSDTQEFSMGTSAVENLEQSYGTDVTEIPGFSFQGYTEIPEGEDSATQPVQVENDSLFCSPFDPEIVDEDCLQFVNFDLDVVPSP</sequence>
<evidence type="ECO:0000313" key="3">
    <source>
        <dbReference type="Proteomes" id="UP000286045"/>
    </source>
</evidence>
<name>A0A439CNH0_9PEZI</name>
<organism evidence="2 3">
    <name type="scientific">Xylaria grammica</name>
    <dbReference type="NCBI Taxonomy" id="363999"/>
    <lineage>
        <taxon>Eukaryota</taxon>
        <taxon>Fungi</taxon>
        <taxon>Dikarya</taxon>
        <taxon>Ascomycota</taxon>
        <taxon>Pezizomycotina</taxon>
        <taxon>Sordariomycetes</taxon>
        <taxon>Xylariomycetidae</taxon>
        <taxon>Xylariales</taxon>
        <taxon>Xylariaceae</taxon>
        <taxon>Xylaria</taxon>
    </lineage>
</organism>
<evidence type="ECO:0000256" key="1">
    <source>
        <dbReference type="SAM" id="MobiDB-lite"/>
    </source>
</evidence>
<feature type="region of interest" description="Disordered" evidence="1">
    <location>
        <begin position="207"/>
        <end position="268"/>
    </location>
</feature>
<feature type="region of interest" description="Disordered" evidence="1">
    <location>
        <begin position="114"/>
        <end position="176"/>
    </location>
</feature>
<keyword evidence="3" id="KW-1185">Reference proteome</keyword>
<feature type="region of interest" description="Disordered" evidence="1">
    <location>
        <begin position="338"/>
        <end position="376"/>
    </location>
</feature>
<dbReference type="EMBL" id="RYZI01000739">
    <property type="protein sequence ID" value="RWA03620.1"/>
    <property type="molecule type" value="Genomic_DNA"/>
</dbReference>